<dbReference type="Pfam" id="PF02643">
    <property type="entry name" value="DUF192"/>
    <property type="match status" value="1"/>
</dbReference>
<name>A0A239PMX1_9RHOB</name>
<proteinExistence type="predicted"/>
<dbReference type="Proteomes" id="UP000198307">
    <property type="component" value="Unassembled WGS sequence"/>
</dbReference>
<evidence type="ECO:0000313" key="3">
    <source>
        <dbReference type="Proteomes" id="UP000198307"/>
    </source>
</evidence>
<accession>A0A239PMX1</accession>
<keyword evidence="1" id="KW-0732">Signal</keyword>
<dbReference type="InterPro" id="IPR003795">
    <property type="entry name" value="DUF192"/>
</dbReference>
<evidence type="ECO:0000313" key="2">
    <source>
        <dbReference type="EMBL" id="SNT71654.1"/>
    </source>
</evidence>
<dbReference type="PANTHER" id="PTHR37953:SF1">
    <property type="entry name" value="UPF0127 PROTEIN MJ1496"/>
    <property type="match status" value="1"/>
</dbReference>
<protein>
    <recommendedName>
        <fullName evidence="4">DUF192 domain-containing protein</fullName>
    </recommendedName>
</protein>
<dbReference type="EMBL" id="FZQB01000002">
    <property type="protein sequence ID" value="SNT71654.1"/>
    <property type="molecule type" value="Genomic_DNA"/>
</dbReference>
<dbReference type="Gene3D" id="2.60.120.1140">
    <property type="entry name" value="Protein of unknown function DUF192"/>
    <property type="match status" value="1"/>
</dbReference>
<evidence type="ECO:0008006" key="4">
    <source>
        <dbReference type="Google" id="ProtNLM"/>
    </source>
</evidence>
<reference evidence="2 3" key="1">
    <citation type="submission" date="2017-07" db="EMBL/GenBank/DDBJ databases">
        <authorList>
            <person name="Sun Z.S."/>
            <person name="Albrecht U."/>
            <person name="Echele G."/>
            <person name="Lee C.C."/>
        </authorList>
    </citation>
    <scope>NUCLEOTIDE SEQUENCE [LARGE SCALE GENOMIC DNA]</scope>
    <source>
        <strain evidence="2 3">DSM 14827</strain>
    </source>
</reference>
<evidence type="ECO:0000256" key="1">
    <source>
        <dbReference type="SAM" id="SignalP"/>
    </source>
</evidence>
<dbReference type="PANTHER" id="PTHR37953">
    <property type="entry name" value="UPF0127 PROTEIN MJ1496"/>
    <property type="match status" value="1"/>
</dbReference>
<sequence length="178" mass="18856">MSPSKAFGCACLSLILAGALVSAPDRSYAGVKPVAQASCAVDQASFLTAEGTVSFDIEIADTAATRAQGLMFRTELPPNHGMLFIYDTARPVSFWMRNTLIPLDLVFMDSRGVIRHIHPMARPLDETPIPGALKGDPRPERLMVLEIAGGEAARQGLAVGQPMAHPGLSAGTAAWPCQ</sequence>
<dbReference type="AlphaFoldDB" id="A0A239PMX1"/>
<organism evidence="2 3">
    <name type="scientific">Paracoccus seriniphilus</name>
    <dbReference type="NCBI Taxonomy" id="184748"/>
    <lineage>
        <taxon>Bacteria</taxon>
        <taxon>Pseudomonadati</taxon>
        <taxon>Pseudomonadota</taxon>
        <taxon>Alphaproteobacteria</taxon>
        <taxon>Rhodobacterales</taxon>
        <taxon>Paracoccaceae</taxon>
        <taxon>Paracoccus</taxon>
    </lineage>
</organism>
<gene>
    <name evidence="2" type="ORF">SAMN05444959_102168</name>
</gene>
<keyword evidence="3" id="KW-1185">Reference proteome</keyword>
<dbReference type="InterPro" id="IPR038695">
    <property type="entry name" value="Saro_0823-like_sf"/>
</dbReference>
<dbReference type="OrthoDB" id="9808290at2"/>
<feature type="signal peptide" evidence="1">
    <location>
        <begin position="1"/>
        <end position="29"/>
    </location>
</feature>
<feature type="chain" id="PRO_5013348817" description="DUF192 domain-containing protein" evidence="1">
    <location>
        <begin position="30"/>
        <end position="178"/>
    </location>
</feature>